<organism evidence="1 2">
    <name type="scientific">Roseateles agri</name>
    <dbReference type="NCBI Taxonomy" id="3098619"/>
    <lineage>
        <taxon>Bacteria</taxon>
        <taxon>Pseudomonadati</taxon>
        <taxon>Pseudomonadota</taxon>
        <taxon>Betaproteobacteria</taxon>
        <taxon>Burkholderiales</taxon>
        <taxon>Sphaerotilaceae</taxon>
        <taxon>Roseateles</taxon>
    </lineage>
</organism>
<proteinExistence type="predicted"/>
<evidence type="ECO:0000313" key="1">
    <source>
        <dbReference type="EMBL" id="MDY0747749.1"/>
    </source>
</evidence>
<keyword evidence="2" id="KW-1185">Reference proteome</keyword>
<gene>
    <name evidence="1" type="ORF">SNE35_24815</name>
</gene>
<reference evidence="1 2" key="1">
    <citation type="submission" date="2023-11" db="EMBL/GenBank/DDBJ databases">
        <title>Paucibacter sp. nov., isolated from fresh soil in Korea.</title>
        <authorList>
            <person name="Le N.T.T."/>
        </authorList>
    </citation>
    <scope>NUCLEOTIDE SEQUENCE [LARGE SCALE GENOMIC DNA]</scope>
    <source>
        <strain evidence="1 2">R3-3</strain>
    </source>
</reference>
<sequence>MHWVQALVAPRETLIELPAKLSNAVVRDLPQGLALVPITDALAEELLQSGIASADPNPMPAGEMAAGVSALAQELSRTSKVVYVATFIHGGTGAQDAIVWKDGRIVLTLGETEENMSKWPDSSISRALRFAGVVARKGEDEFDALGLGTHRSNEAWASGTGRVEPFPLSESRELPSAEPVIARSWWQFWR</sequence>
<dbReference type="RefSeq" id="WP_320425703.1">
    <property type="nucleotide sequence ID" value="NZ_JAXCLA010000008.1"/>
</dbReference>
<name>A0ABU5DR65_9BURK</name>
<evidence type="ECO:0000313" key="2">
    <source>
        <dbReference type="Proteomes" id="UP001285263"/>
    </source>
</evidence>
<accession>A0ABU5DR65</accession>
<comment type="caution">
    <text evidence="1">The sequence shown here is derived from an EMBL/GenBank/DDBJ whole genome shotgun (WGS) entry which is preliminary data.</text>
</comment>
<dbReference type="EMBL" id="JAXCLA010000008">
    <property type="protein sequence ID" value="MDY0747749.1"/>
    <property type="molecule type" value="Genomic_DNA"/>
</dbReference>
<protein>
    <submittedName>
        <fullName evidence="1">Uncharacterized protein</fullName>
    </submittedName>
</protein>
<dbReference type="Proteomes" id="UP001285263">
    <property type="component" value="Unassembled WGS sequence"/>
</dbReference>